<gene>
    <name evidence="2" type="ORF">LX16_2913</name>
</gene>
<name>A0A562V2P0_9ACTN</name>
<reference evidence="2 3" key="1">
    <citation type="journal article" date="2013" name="Stand. Genomic Sci.">
        <title>Genomic Encyclopedia of Type Strains, Phase I: The one thousand microbial genomes (KMG-I) project.</title>
        <authorList>
            <person name="Kyrpides N.C."/>
            <person name="Woyke T."/>
            <person name="Eisen J.A."/>
            <person name="Garrity G."/>
            <person name="Lilburn T.G."/>
            <person name="Beck B.J."/>
            <person name="Whitman W.B."/>
            <person name="Hugenholtz P."/>
            <person name="Klenk H.P."/>
        </authorList>
    </citation>
    <scope>NUCLEOTIDE SEQUENCE [LARGE SCALE GENOMIC DNA]</scope>
    <source>
        <strain evidence="2 3">DSM 45044</strain>
    </source>
</reference>
<evidence type="ECO:0000313" key="3">
    <source>
        <dbReference type="Proteomes" id="UP000321617"/>
    </source>
</evidence>
<keyword evidence="2" id="KW-0808">Transferase</keyword>
<dbReference type="PANTHER" id="PTHR43451">
    <property type="entry name" value="ACETYLTRANSFERASE (GNAT) FAMILY PROTEIN"/>
    <property type="match status" value="1"/>
</dbReference>
<dbReference type="InterPro" id="IPR016181">
    <property type="entry name" value="Acyl_CoA_acyltransferase"/>
</dbReference>
<dbReference type="Gene3D" id="3.40.630.30">
    <property type="match status" value="1"/>
</dbReference>
<dbReference type="EMBL" id="VLLL01000006">
    <property type="protein sequence ID" value="TWJ12159.1"/>
    <property type="molecule type" value="Genomic_DNA"/>
</dbReference>
<protein>
    <submittedName>
        <fullName evidence="2">Putative acetyltransferase</fullName>
    </submittedName>
</protein>
<dbReference type="Pfam" id="PF13673">
    <property type="entry name" value="Acetyltransf_10"/>
    <property type="match status" value="1"/>
</dbReference>
<dbReference type="InterPro" id="IPR052564">
    <property type="entry name" value="N-acetyltrans/Recomb-assoc"/>
</dbReference>
<evidence type="ECO:0000259" key="1">
    <source>
        <dbReference type="PROSITE" id="PS51186"/>
    </source>
</evidence>
<dbReference type="SUPFAM" id="SSF55729">
    <property type="entry name" value="Acyl-CoA N-acyltransferases (Nat)"/>
    <property type="match status" value="1"/>
</dbReference>
<dbReference type="AlphaFoldDB" id="A0A562V2P0"/>
<keyword evidence="3" id="KW-1185">Reference proteome</keyword>
<proteinExistence type="predicted"/>
<dbReference type="RefSeq" id="WP_147139050.1">
    <property type="nucleotide sequence ID" value="NZ_BAABIJ010000002.1"/>
</dbReference>
<evidence type="ECO:0000313" key="2">
    <source>
        <dbReference type="EMBL" id="TWJ12159.1"/>
    </source>
</evidence>
<dbReference type="GO" id="GO:0016747">
    <property type="term" value="F:acyltransferase activity, transferring groups other than amino-acyl groups"/>
    <property type="evidence" value="ECO:0007669"/>
    <property type="project" value="InterPro"/>
</dbReference>
<accession>A0A562V2P0</accession>
<dbReference type="PROSITE" id="PS51186">
    <property type="entry name" value="GNAT"/>
    <property type="match status" value="1"/>
</dbReference>
<dbReference type="OrthoDB" id="9812192at2"/>
<dbReference type="InterPro" id="IPR000182">
    <property type="entry name" value="GNAT_dom"/>
</dbReference>
<organism evidence="2 3">
    <name type="scientific">Stackebrandtia albiflava</name>
    <dbReference type="NCBI Taxonomy" id="406432"/>
    <lineage>
        <taxon>Bacteria</taxon>
        <taxon>Bacillati</taxon>
        <taxon>Actinomycetota</taxon>
        <taxon>Actinomycetes</taxon>
        <taxon>Glycomycetales</taxon>
        <taxon>Glycomycetaceae</taxon>
        <taxon>Stackebrandtia</taxon>
    </lineage>
</organism>
<feature type="domain" description="N-acetyltransferase" evidence="1">
    <location>
        <begin position="1"/>
        <end position="152"/>
    </location>
</feature>
<dbReference type="PANTHER" id="PTHR43451:SF1">
    <property type="entry name" value="ACETYLTRANSFERASE"/>
    <property type="match status" value="1"/>
</dbReference>
<comment type="caution">
    <text evidence="2">The sequence shown here is derived from an EMBL/GenBank/DDBJ whole genome shotgun (WGS) entry which is preliminary data.</text>
</comment>
<sequence length="155" mass="16888">MPIRRYRDTDAAATLAVFRRAVTVTAAADYAPDQIRAWAAADETEWGRRRAATHTLVAEVDGRVAGFTDVDDHGLVDMMFVDPGHARSGVATALLAAVVAHATATGLPELTTHASRTARPFFERHGFTVTERRHPVVRGVRLENFAMRRAIDPAG</sequence>
<dbReference type="Proteomes" id="UP000321617">
    <property type="component" value="Unassembled WGS sequence"/>
</dbReference>